<feature type="chain" id="PRO_5031282861" evidence="1">
    <location>
        <begin position="20"/>
        <end position="246"/>
    </location>
</feature>
<comment type="caution">
    <text evidence="3">The sequence shown here is derived from an EMBL/GenBank/DDBJ whole genome shotgun (WGS) entry which is preliminary data.</text>
</comment>
<reference evidence="3 4" key="1">
    <citation type="submission" date="2019-12" db="EMBL/GenBank/DDBJ databases">
        <authorList>
            <person name="Li C."/>
            <person name="Zhao J."/>
        </authorList>
    </citation>
    <scope>NUCLEOTIDE SEQUENCE [LARGE SCALE GENOMIC DNA]</scope>
    <source>
        <strain evidence="3 4">NEAU-DD11</strain>
    </source>
</reference>
<name>A0A7X3G1T6_9BURK</name>
<dbReference type="InterPro" id="IPR001638">
    <property type="entry name" value="Solute-binding_3/MltF_N"/>
</dbReference>
<gene>
    <name evidence="3" type="ORF">GPY61_15955</name>
</gene>
<dbReference type="AlphaFoldDB" id="A0A7X3G1T6"/>
<feature type="signal peptide" evidence="1">
    <location>
        <begin position="1"/>
        <end position="19"/>
    </location>
</feature>
<dbReference type="Gene3D" id="3.40.190.10">
    <property type="entry name" value="Periplasmic binding protein-like II"/>
    <property type="match status" value="2"/>
</dbReference>
<keyword evidence="4" id="KW-1185">Reference proteome</keyword>
<dbReference type="RefSeq" id="WP_056124573.1">
    <property type="nucleotide sequence ID" value="NZ_WSES01000004.1"/>
</dbReference>
<accession>A0A7X3G1T6</accession>
<dbReference type="PANTHER" id="PTHR38834:SF3">
    <property type="entry name" value="SOLUTE-BINDING PROTEIN FAMILY 3_N-TERMINAL DOMAIN-CONTAINING PROTEIN"/>
    <property type="match status" value="1"/>
</dbReference>
<evidence type="ECO:0000313" key="3">
    <source>
        <dbReference type="EMBL" id="MVW61424.1"/>
    </source>
</evidence>
<feature type="domain" description="Solute-binding protein family 3/N-terminal" evidence="2">
    <location>
        <begin position="28"/>
        <end position="238"/>
    </location>
</feature>
<sequence length="246" mass="27664">MKTTVLAALLAVACTWARAEPAPRLYLTTETSAPYSMREGDRVTGIGTDMVREIMVRSGIAYSIDLLPWKRAYTAALERKDACVYSTTRTPERESHFKWIGPIGEAEWVLMGRADRRFDVRTLDDARAYRVGTYNGDARDQFLRARGFNVDPAPNDLINPRKLMMDRIDLWAASIRRGSLTLDRLGYAGKVVPVLVFNRIRVYLACNRAVPDALVARMNGSLEAMERDGTSSAIVHKYDGWGVKSR</sequence>
<evidence type="ECO:0000256" key="1">
    <source>
        <dbReference type="SAM" id="SignalP"/>
    </source>
</evidence>
<dbReference type="Proteomes" id="UP000443353">
    <property type="component" value="Unassembled WGS sequence"/>
</dbReference>
<dbReference type="Pfam" id="PF00497">
    <property type="entry name" value="SBP_bac_3"/>
    <property type="match status" value="1"/>
</dbReference>
<evidence type="ECO:0000313" key="4">
    <source>
        <dbReference type="Proteomes" id="UP000443353"/>
    </source>
</evidence>
<evidence type="ECO:0000259" key="2">
    <source>
        <dbReference type="Pfam" id="PF00497"/>
    </source>
</evidence>
<dbReference type="PANTHER" id="PTHR38834">
    <property type="entry name" value="PERIPLASMIC SUBSTRATE BINDING PROTEIN FAMILY 3"/>
    <property type="match status" value="1"/>
</dbReference>
<protein>
    <submittedName>
        <fullName evidence="3">Transporter substrate-binding domain-containing protein</fullName>
    </submittedName>
</protein>
<keyword evidence="1" id="KW-0732">Signal</keyword>
<proteinExistence type="predicted"/>
<dbReference type="SUPFAM" id="SSF53850">
    <property type="entry name" value="Periplasmic binding protein-like II"/>
    <property type="match status" value="1"/>
</dbReference>
<organism evidence="3 4">
    <name type="scientific">Massilia cellulosiltytica</name>
    <dbReference type="NCBI Taxonomy" id="2683234"/>
    <lineage>
        <taxon>Bacteria</taxon>
        <taxon>Pseudomonadati</taxon>
        <taxon>Pseudomonadota</taxon>
        <taxon>Betaproteobacteria</taxon>
        <taxon>Burkholderiales</taxon>
        <taxon>Oxalobacteraceae</taxon>
        <taxon>Telluria group</taxon>
        <taxon>Massilia</taxon>
    </lineage>
</organism>
<dbReference type="EMBL" id="WSES01000004">
    <property type="protein sequence ID" value="MVW61424.1"/>
    <property type="molecule type" value="Genomic_DNA"/>
</dbReference>